<gene>
    <name evidence="6" type="ORF">SBAD_LOCUS10255</name>
</gene>
<organism evidence="8">
    <name type="scientific">Soboliphyme baturini</name>
    <dbReference type="NCBI Taxonomy" id="241478"/>
    <lineage>
        <taxon>Eukaryota</taxon>
        <taxon>Metazoa</taxon>
        <taxon>Ecdysozoa</taxon>
        <taxon>Nematoda</taxon>
        <taxon>Enoplea</taxon>
        <taxon>Dorylaimia</taxon>
        <taxon>Dioctophymatida</taxon>
        <taxon>Dioctophymatoidea</taxon>
        <taxon>Soboliphymatidae</taxon>
        <taxon>Soboliphyme</taxon>
    </lineage>
</organism>
<dbReference type="SMART" id="SM00147">
    <property type="entry name" value="RasGEF"/>
    <property type="match status" value="1"/>
</dbReference>
<accession>A0A183J307</accession>
<evidence type="ECO:0000313" key="7">
    <source>
        <dbReference type="Proteomes" id="UP000270296"/>
    </source>
</evidence>
<name>A0A183J307_9BILA</name>
<evidence type="ECO:0000313" key="8">
    <source>
        <dbReference type="WBParaSite" id="SBAD_0001061901-mRNA-1"/>
    </source>
</evidence>
<dbReference type="CDD" id="cd00155">
    <property type="entry name" value="RasGEF"/>
    <property type="match status" value="1"/>
</dbReference>
<dbReference type="OrthoDB" id="546434at2759"/>
<reference evidence="6 7" key="2">
    <citation type="submission" date="2018-11" db="EMBL/GenBank/DDBJ databases">
        <authorList>
            <consortium name="Pathogen Informatics"/>
        </authorList>
    </citation>
    <scope>NUCLEOTIDE SEQUENCE [LARGE SCALE GENOMIC DNA]</scope>
</reference>
<dbReference type="Pfam" id="PF22697">
    <property type="entry name" value="SOS1_NGEF_PH"/>
    <property type="match status" value="1"/>
</dbReference>
<dbReference type="EMBL" id="UZAM01013830">
    <property type="protein sequence ID" value="VDP30304.1"/>
    <property type="molecule type" value="Genomic_DNA"/>
</dbReference>
<dbReference type="Gene3D" id="6.10.250.3060">
    <property type="match status" value="1"/>
</dbReference>
<evidence type="ECO:0000256" key="1">
    <source>
        <dbReference type="ARBA" id="ARBA00022658"/>
    </source>
</evidence>
<dbReference type="GO" id="GO:0005886">
    <property type="term" value="C:plasma membrane"/>
    <property type="evidence" value="ECO:0007669"/>
    <property type="project" value="TreeGrafter"/>
</dbReference>
<dbReference type="WBParaSite" id="SBAD_0001061901-mRNA-1">
    <property type="protein sequence ID" value="SBAD_0001061901-mRNA-1"/>
    <property type="gene ID" value="SBAD_0001061901"/>
</dbReference>
<dbReference type="Pfam" id="PF00618">
    <property type="entry name" value="RasGEF_N"/>
    <property type="match status" value="1"/>
</dbReference>
<dbReference type="SUPFAM" id="SSF50729">
    <property type="entry name" value="PH domain-like"/>
    <property type="match status" value="1"/>
</dbReference>
<proteinExistence type="predicted"/>
<dbReference type="InterPro" id="IPR023578">
    <property type="entry name" value="Ras_GEF_dom_sf"/>
</dbReference>
<dbReference type="InterPro" id="IPR000651">
    <property type="entry name" value="Ras-like_Gua-exchang_fac_N"/>
</dbReference>
<reference evidence="8" key="1">
    <citation type="submission" date="2016-06" db="UniProtKB">
        <authorList>
            <consortium name="WormBaseParasite"/>
        </authorList>
    </citation>
    <scope>IDENTIFICATION</scope>
</reference>
<dbReference type="SMART" id="SM00229">
    <property type="entry name" value="RasGEFN"/>
    <property type="match status" value="1"/>
</dbReference>
<dbReference type="InterPro" id="IPR055251">
    <property type="entry name" value="SOS1_NGEF_PH"/>
</dbReference>
<evidence type="ECO:0000259" key="3">
    <source>
        <dbReference type="PROSITE" id="PS50003"/>
    </source>
</evidence>
<dbReference type="PROSITE" id="PS50003">
    <property type="entry name" value="PH_DOMAIN"/>
    <property type="match status" value="1"/>
</dbReference>
<dbReference type="CDD" id="cd06224">
    <property type="entry name" value="REM"/>
    <property type="match status" value="1"/>
</dbReference>
<dbReference type="InterPro" id="IPR001849">
    <property type="entry name" value="PH_domain"/>
</dbReference>
<dbReference type="Proteomes" id="UP000270296">
    <property type="component" value="Unassembled WGS sequence"/>
</dbReference>
<evidence type="ECO:0000259" key="4">
    <source>
        <dbReference type="PROSITE" id="PS50009"/>
    </source>
</evidence>
<dbReference type="PROSITE" id="PS50009">
    <property type="entry name" value="RASGEF_CAT"/>
    <property type="match status" value="1"/>
</dbReference>
<dbReference type="InterPro" id="IPR036964">
    <property type="entry name" value="RASGEF_cat_dom_sf"/>
</dbReference>
<dbReference type="InterPro" id="IPR001895">
    <property type="entry name" value="RASGEF_cat_dom"/>
</dbReference>
<dbReference type="AlphaFoldDB" id="A0A183J307"/>
<protein>
    <submittedName>
        <fullName evidence="8">Ras-GEF domain-containing protein</fullName>
    </submittedName>
</protein>
<dbReference type="PANTHER" id="PTHR23113:SF363">
    <property type="entry name" value="PROTEIN SON OF SEVENLESS"/>
    <property type="match status" value="1"/>
</dbReference>
<feature type="domain" description="N-terminal Ras-GEF" evidence="5">
    <location>
        <begin position="170"/>
        <end position="345"/>
    </location>
</feature>
<dbReference type="Gene3D" id="1.10.840.10">
    <property type="entry name" value="Ras guanine-nucleotide exchange factors catalytic domain"/>
    <property type="match status" value="1"/>
</dbReference>
<keyword evidence="7" id="KW-1185">Reference proteome</keyword>
<dbReference type="SMART" id="SM00233">
    <property type="entry name" value="PH"/>
    <property type="match status" value="1"/>
</dbReference>
<evidence type="ECO:0000256" key="2">
    <source>
        <dbReference type="PROSITE-ProRule" id="PRU00168"/>
    </source>
</evidence>
<dbReference type="Gene3D" id="2.30.29.30">
    <property type="entry name" value="Pleckstrin-homology domain (PH domain)/Phosphotyrosine-binding domain (PTB)"/>
    <property type="match status" value="1"/>
</dbReference>
<dbReference type="InterPro" id="IPR011993">
    <property type="entry name" value="PH-like_dom_sf"/>
</dbReference>
<feature type="domain" description="Ras-GEF" evidence="4">
    <location>
        <begin position="380"/>
        <end position="611"/>
    </location>
</feature>
<dbReference type="GO" id="GO:0007265">
    <property type="term" value="P:Ras protein signal transduction"/>
    <property type="evidence" value="ECO:0007669"/>
    <property type="project" value="TreeGrafter"/>
</dbReference>
<dbReference type="PROSITE" id="PS50212">
    <property type="entry name" value="RASGEF_NTER"/>
    <property type="match status" value="1"/>
</dbReference>
<dbReference type="InterPro" id="IPR008937">
    <property type="entry name" value="Ras-like_GEF"/>
</dbReference>
<dbReference type="Gene3D" id="1.20.870.10">
    <property type="entry name" value="Son of sevenless (SoS) protein Chain: S domain 1"/>
    <property type="match status" value="1"/>
</dbReference>
<sequence>MEGKLNKYNQTSQKLGNSLLSTSDTLRGKATRIRERYVFLFDAVIVLCKPLPQKRSSGQEYRLKEQFPLRKIEVIDRDDTDDLSNAFEIRQKDNTVSVVLVAQLADDKTTWMATLVMLQTRSMLERMLDSCLEADQKRIPLLIPSPDLYRFAKPDSDENIVLEDYTSSSGIPVVRGATLMKLVERCTYHMYVDLKFVRTFLTTFRLFCTPRELLNLLIDRFNIPEPVFDGTSVVGYSPLGSGYSTDDGGTAFLWPPSTNLEPGGPTMDSDSFFRECMKRLRKEYIQPVQIRVLNVIRQWIDHHWYDFQQDPDLLLDLKLFLKHVEEVNKVVKWAKSLQNIIERKIETKEELKEFQFPSDPPLLEWHLTQSPEEFDLMTLHPVEIARQITLIEFDLYRAVKPIELVGAAWTKKDKDKRSPQLMKLIQHSTKVYNIGERVAVMNRIVEIMCVFEELNNFTGLFEIYGVLESSPVHRLYYTWERLDQKLLKAFDEVKQILSDAHHKLIRERLRSINPPCVPFFGMYLTNIIFLEEGNPIFLKMPLSHQTSETDASDTETATLISFSKCRKIADIIGEIQMYQNQPYCLVVEPSIRVSFERYLLLFKSGHFVSHFSAPDIEIHKLNLICCIA</sequence>
<dbReference type="PANTHER" id="PTHR23113">
    <property type="entry name" value="GUANINE NUCLEOTIDE EXCHANGE FACTOR"/>
    <property type="match status" value="1"/>
</dbReference>
<evidence type="ECO:0000313" key="6">
    <source>
        <dbReference type="EMBL" id="VDP30304.1"/>
    </source>
</evidence>
<dbReference type="SUPFAM" id="SSF48366">
    <property type="entry name" value="Ras GEF"/>
    <property type="match status" value="1"/>
</dbReference>
<feature type="domain" description="PH" evidence="3">
    <location>
        <begin position="1"/>
        <end position="120"/>
    </location>
</feature>
<keyword evidence="1 2" id="KW-0344">Guanine-nucleotide releasing factor</keyword>
<dbReference type="GO" id="GO:0005085">
    <property type="term" value="F:guanyl-nucleotide exchange factor activity"/>
    <property type="evidence" value="ECO:0007669"/>
    <property type="project" value="UniProtKB-KW"/>
</dbReference>
<evidence type="ECO:0000259" key="5">
    <source>
        <dbReference type="PROSITE" id="PS50212"/>
    </source>
</evidence>
<dbReference type="Pfam" id="PF00617">
    <property type="entry name" value="RasGEF"/>
    <property type="match status" value="1"/>
</dbReference>